<dbReference type="AlphaFoldDB" id="A0AAQ3KKB9"/>
<dbReference type="GO" id="GO:0003964">
    <property type="term" value="F:RNA-directed DNA polymerase activity"/>
    <property type="evidence" value="ECO:0007669"/>
    <property type="project" value="UniProtKB-KW"/>
</dbReference>
<keyword evidence="3" id="KW-1185">Reference proteome</keyword>
<feature type="domain" description="RNase H type-1" evidence="1">
    <location>
        <begin position="76"/>
        <end position="166"/>
    </location>
</feature>
<dbReference type="InterPro" id="IPR044730">
    <property type="entry name" value="RNase_H-like_dom_plant"/>
</dbReference>
<evidence type="ECO:0000313" key="2">
    <source>
        <dbReference type="EMBL" id="WOL07226.1"/>
    </source>
</evidence>
<dbReference type="GO" id="GO:0004523">
    <property type="term" value="F:RNA-DNA hybrid ribonuclease activity"/>
    <property type="evidence" value="ECO:0007669"/>
    <property type="project" value="InterPro"/>
</dbReference>
<keyword evidence="2" id="KW-0548">Nucleotidyltransferase</keyword>
<organism evidence="2 3">
    <name type="scientific">Canna indica</name>
    <name type="common">Indian-shot</name>
    <dbReference type="NCBI Taxonomy" id="4628"/>
    <lineage>
        <taxon>Eukaryota</taxon>
        <taxon>Viridiplantae</taxon>
        <taxon>Streptophyta</taxon>
        <taxon>Embryophyta</taxon>
        <taxon>Tracheophyta</taxon>
        <taxon>Spermatophyta</taxon>
        <taxon>Magnoliopsida</taxon>
        <taxon>Liliopsida</taxon>
        <taxon>Zingiberales</taxon>
        <taxon>Cannaceae</taxon>
        <taxon>Canna</taxon>
    </lineage>
</organism>
<keyword evidence="2" id="KW-0695">RNA-directed DNA polymerase</keyword>
<dbReference type="GO" id="GO:0003676">
    <property type="term" value="F:nucleic acid binding"/>
    <property type="evidence" value="ECO:0007669"/>
    <property type="project" value="InterPro"/>
</dbReference>
<sequence length="183" mass="20855">MMAISKRKKSTIKNLIWRALSDTTICKMPHECNIPKEHLHYPELDVEPPGTKTQSNAKKIIQTNSQNQSKYFNIHFDAAWNDSKIDGFGFHFTDNDNRIIIKGMSNGKAISPLAAETWALWINILLAKILGIKHIKVFSNCLRLTNILNRKFKSPWSLSDLISYITLHLATCKFKVGFILTGI</sequence>
<keyword evidence="2" id="KW-0808">Transferase</keyword>
<dbReference type="InterPro" id="IPR036397">
    <property type="entry name" value="RNaseH_sf"/>
</dbReference>
<dbReference type="EMBL" id="CP136894">
    <property type="protein sequence ID" value="WOL07226.1"/>
    <property type="molecule type" value="Genomic_DNA"/>
</dbReference>
<protein>
    <submittedName>
        <fullName evidence="2">Non-LTR retroelement reverse transcriptase</fullName>
    </submittedName>
</protein>
<gene>
    <name evidence="2" type="ORF">Cni_G15964</name>
</gene>
<dbReference type="CDD" id="cd06222">
    <property type="entry name" value="RNase_H_like"/>
    <property type="match status" value="1"/>
</dbReference>
<evidence type="ECO:0000313" key="3">
    <source>
        <dbReference type="Proteomes" id="UP001327560"/>
    </source>
</evidence>
<dbReference type="Pfam" id="PF13456">
    <property type="entry name" value="RVT_3"/>
    <property type="match status" value="1"/>
</dbReference>
<proteinExistence type="predicted"/>
<name>A0AAQ3KKB9_9LILI</name>
<dbReference type="Gene3D" id="3.30.420.10">
    <property type="entry name" value="Ribonuclease H-like superfamily/Ribonuclease H"/>
    <property type="match status" value="1"/>
</dbReference>
<accession>A0AAQ3KKB9</accession>
<reference evidence="2 3" key="1">
    <citation type="submission" date="2023-10" db="EMBL/GenBank/DDBJ databases">
        <title>Chromosome-scale genome assembly provides insights into flower coloration mechanisms of Canna indica.</title>
        <authorList>
            <person name="Li C."/>
        </authorList>
    </citation>
    <scope>NUCLEOTIDE SEQUENCE [LARGE SCALE GENOMIC DNA]</scope>
    <source>
        <tissue evidence="2">Flower</tissue>
    </source>
</reference>
<evidence type="ECO:0000259" key="1">
    <source>
        <dbReference type="Pfam" id="PF13456"/>
    </source>
</evidence>
<dbReference type="Proteomes" id="UP001327560">
    <property type="component" value="Chromosome 5"/>
</dbReference>
<dbReference type="InterPro" id="IPR002156">
    <property type="entry name" value="RNaseH_domain"/>
</dbReference>